<accession>A0A7S2ZX88</accession>
<keyword evidence="2 4" id="KW-0808">Transferase</keyword>
<dbReference type="PANTHER" id="PTHR43591:SF24">
    <property type="entry name" value="2-METHOXY-6-POLYPRENYL-1,4-BENZOQUINOL METHYLASE, MITOCHONDRIAL"/>
    <property type="match status" value="1"/>
</dbReference>
<feature type="binding site" evidence="4">
    <location>
        <begin position="184"/>
        <end position="185"/>
    </location>
    <ligand>
        <name>S-adenosyl-L-methionine</name>
        <dbReference type="ChEBI" id="CHEBI:59789"/>
    </ligand>
</feature>
<dbReference type="GO" id="GO:0032259">
    <property type="term" value="P:methylation"/>
    <property type="evidence" value="ECO:0007669"/>
    <property type="project" value="UniProtKB-KW"/>
</dbReference>
<evidence type="ECO:0000256" key="5">
    <source>
        <dbReference type="SAM" id="MobiDB-lite"/>
    </source>
</evidence>
<evidence type="ECO:0000256" key="3">
    <source>
        <dbReference type="ARBA" id="ARBA00022691"/>
    </source>
</evidence>
<organism evidence="6">
    <name type="scientific">Rhodosorus marinus</name>
    <dbReference type="NCBI Taxonomy" id="101924"/>
    <lineage>
        <taxon>Eukaryota</taxon>
        <taxon>Rhodophyta</taxon>
        <taxon>Stylonematophyceae</taxon>
        <taxon>Stylonematales</taxon>
        <taxon>Stylonemataceae</taxon>
        <taxon>Rhodosorus</taxon>
    </lineage>
</organism>
<dbReference type="InterPro" id="IPR029063">
    <property type="entry name" value="SAM-dependent_MTases_sf"/>
</dbReference>
<dbReference type="GO" id="GO:0008425">
    <property type="term" value="F:2-methoxy-6-polyprenyl-1,4-benzoquinol methyltransferase activity"/>
    <property type="evidence" value="ECO:0007669"/>
    <property type="project" value="UniProtKB-UniRule"/>
</dbReference>
<evidence type="ECO:0000256" key="1">
    <source>
        <dbReference type="ARBA" id="ARBA00022603"/>
    </source>
</evidence>
<dbReference type="PROSITE" id="PS01183">
    <property type="entry name" value="UBIE_1"/>
    <property type="match status" value="1"/>
</dbReference>
<feature type="binding site" evidence="4">
    <location>
        <position position="131"/>
    </location>
    <ligand>
        <name>S-adenosyl-L-methionine</name>
        <dbReference type="ChEBI" id="CHEBI:59789"/>
    </ligand>
</feature>
<dbReference type="GO" id="GO:0031314">
    <property type="term" value="C:extrinsic component of mitochondrial inner membrane"/>
    <property type="evidence" value="ECO:0007669"/>
    <property type="project" value="UniProtKB-UniRule"/>
</dbReference>
<gene>
    <name evidence="6" type="ORF">RMAR00112_LOCUS21107</name>
</gene>
<dbReference type="UniPathway" id="UPA00232"/>
<feature type="binding site" evidence="4">
    <location>
        <position position="156"/>
    </location>
    <ligand>
        <name>S-adenosyl-L-methionine</name>
        <dbReference type="ChEBI" id="CHEBI:59789"/>
    </ligand>
</feature>
<dbReference type="CDD" id="cd02440">
    <property type="entry name" value="AdoMet_MTases"/>
    <property type="match status" value="1"/>
</dbReference>
<sequence length="313" mass="34609">MTLSLLINSRRGVSVLHRAARSLSRTVQRNQPDRDPTGNGGIRGNGANEAEHSQMNGTGNEHVETTHFGFQDIPVNEKSDRVGGVFANVAESYDLMNDLMSGGMHRMWKASFVKSLGATPDMKIIDVAGGTGDISFRILDEMKQIGALESPIKVLDPSEPMLEVGRRRASKLNYAGQVEFEIDDAEELSTVADESVDAYLISFGMRNVTNPTKALKQALRVLRRGGRFMMLEFAKVDNPIAEQLYDAYSFNLIPSIGEAVTGDRASYTYLVESIRKFPEQEEFGAMMEDTGFRSVQKENLSFGVVCQYSGFKL</sequence>
<dbReference type="NCBIfam" id="TIGR01934">
    <property type="entry name" value="MenG_MenH_UbiE"/>
    <property type="match status" value="1"/>
</dbReference>
<dbReference type="AlphaFoldDB" id="A0A7S2ZX88"/>
<dbReference type="Gene3D" id="3.40.50.150">
    <property type="entry name" value="Vaccinia Virus protein VP39"/>
    <property type="match status" value="1"/>
</dbReference>
<dbReference type="InterPro" id="IPR004033">
    <property type="entry name" value="UbiE/COQ5_MeTrFase"/>
</dbReference>
<name>A0A7S2ZX88_9RHOD</name>
<keyword evidence="4" id="KW-0472">Membrane</keyword>
<keyword evidence="4" id="KW-0831">Ubiquinone biosynthesis</keyword>
<dbReference type="Pfam" id="PF01209">
    <property type="entry name" value="Ubie_methyltran"/>
    <property type="match status" value="1"/>
</dbReference>
<evidence type="ECO:0000313" key="6">
    <source>
        <dbReference type="EMBL" id="CAE0053079.1"/>
    </source>
</evidence>
<comment type="function">
    <text evidence="4">Methyltransferase required for the conversion of 2-polyprenyl-6-methoxy-1,4-benzoquinol (DDMQH2) to 2-polyprenyl-3-methyl-6-methoxy-1,4-benzoquinol (DMQH2).</text>
</comment>
<comment type="pathway">
    <text evidence="4">Cofactor biosynthesis; ubiquinone biosynthesis.</text>
</comment>
<evidence type="ECO:0000256" key="2">
    <source>
        <dbReference type="ARBA" id="ARBA00022679"/>
    </source>
</evidence>
<keyword evidence="1 4" id="KW-0489">Methyltransferase</keyword>
<reference evidence="6" key="1">
    <citation type="submission" date="2021-01" db="EMBL/GenBank/DDBJ databases">
        <authorList>
            <person name="Corre E."/>
            <person name="Pelletier E."/>
            <person name="Niang G."/>
            <person name="Scheremetjew M."/>
            <person name="Finn R."/>
            <person name="Kale V."/>
            <person name="Holt S."/>
            <person name="Cochrane G."/>
            <person name="Meng A."/>
            <person name="Brown T."/>
            <person name="Cohen L."/>
        </authorList>
    </citation>
    <scope>NUCLEOTIDE SEQUENCE</scope>
    <source>
        <strain evidence="6">CCMP 769</strain>
    </source>
</reference>
<dbReference type="EC" id="2.1.1.201" evidence="4"/>
<dbReference type="PROSITE" id="PS51608">
    <property type="entry name" value="SAM_MT_UBIE"/>
    <property type="match status" value="1"/>
</dbReference>
<keyword evidence="4" id="KW-0496">Mitochondrion</keyword>
<comment type="catalytic activity">
    <reaction evidence="4">
        <text>a 2-methoxy-6-(all-trans-polyprenyl)benzene-1,4-diol + S-adenosyl-L-methionine = a 5-methoxy-2-methyl-3-(all-trans-polyprenyl)benzene-1,4-diol + S-adenosyl-L-homocysteine + H(+)</text>
        <dbReference type="Rhea" id="RHEA:28286"/>
        <dbReference type="Rhea" id="RHEA-COMP:10858"/>
        <dbReference type="Rhea" id="RHEA-COMP:10859"/>
        <dbReference type="ChEBI" id="CHEBI:15378"/>
        <dbReference type="ChEBI" id="CHEBI:57856"/>
        <dbReference type="ChEBI" id="CHEBI:59789"/>
        <dbReference type="ChEBI" id="CHEBI:84166"/>
        <dbReference type="ChEBI" id="CHEBI:84167"/>
        <dbReference type="EC" id="2.1.1.201"/>
    </reaction>
</comment>
<comment type="subunit">
    <text evidence="4">Component of a multi-subunit COQ enzyme complex.</text>
</comment>
<comment type="subcellular location">
    <subcellularLocation>
        <location evidence="4">Mitochondrion inner membrane</location>
        <topology evidence="4">Peripheral membrane protein</topology>
        <orientation evidence="4">Matrix side</orientation>
    </subcellularLocation>
</comment>
<feature type="region of interest" description="Disordered" evidence="5">
    <location>
        <begin position="22"/>
        <end position="62"/>
    </location>
</feature>
<dbReference type="InterPro" id="IPR023576">
    <property type="entry name" value="UbiE/COQ5_MeTrFase_CS"/>
</dbReference>
<dbReference type="SUPFAM" id="SSF53335">
    <property type="entry name" value="S-adenosyl-L-methionine-dependent methyltransferases"/>
    <property type="match status" value="1"/>
</dbReference>
<keyword evidence="4" id="KW-0999">Mitochondrion inner membrane</keyword>
<comment type="similarity">
    <text evidence="4">Belongs to the class I-like SAM-binding methyltransferase superfamily. MenG/UbiE family.</text>
</comment>
<dbReference type="HAMAP" id="MF_01813">
    <property type="entry name" value="MenG_UbiE_methyltr"/>
    <property type="match status" value="1"/>
</dbReference>
<proteinExistence type="inferred from homology"/>
<evidence type="ECO:0000256" key="4">
    <source>
        <dbReference type="HAMAP-Rule" id="MF_03191"/>
    </source>
</evidence>
<dbReference type="EMBL" id="HBHW01027249">
    <property type="protein sequence ID" value="CAE0053079.1"/>
    <property type="molecule type" value="Transcribed_RNA"/>
</dbReference>
<dbReference type="PANTHER" id="PTHR43591">
    <property type="entry name" value="METHYLTRANSFERASE"/>
    <property type="match status" value="1"/>
</dbReference>
<protein>
    <recommendedName>
        <fullName evidence="4">2-methoxy-6-polyprenyl-1,4-benzoquinol methylase, mitochondrial</fullName>
        <ecNumber evidence="4">2.1.1.201</ecNumber>
    </recommendedName>
    <alternativeName>
        <fullName evidence="4">Ubiquinone biosynthesis methyltransferase COQ5</fullName>
    </alternativeName>
</protein>
<feature type="binding site" evidence="4">
    <location>
        <position position="202"/>
    </location>
    <ligand>
        <name>S-adenosyl-L-methionine</name>
        <dbReference type="ChEBI" id="CHEBI:59789"/>
    </ligand>
</feature>
<keyword evidence="3 4" id="KW-0949">S-adenosyl-L-methionine</keyword>